<sequence>MVRYRSLPALAGVHAGVAILLASTAGNAQATPGEVTDFQQVVADAAREFQVPQEVLLGVSYQASWWEGNSGRPSTQGGYGPMHLTDTTAGQAYANRPGEGPVDSTGTKDPSEHTLNTAAALTGVRPEKVRTDEKENVRAGAALLASYQQEATGGRPKEAGRWYAATARYSQAGDQANAAAYANAVYTSIRTGLAHTRKDGRHIVLPASPAVAPERGQLAKLSLRRGTSRAEQAECPTSLDCRFIPAAGTNYQVASRPTNGIKINTIVIHDIEGSYQAGISTFQNPSSGVSAHYVMKADGSETTQMVPTGGIAFHSGNYWVNMHSVGIEHEGFATQGAAWFTPATYEATAQLVRYLAKRFDVPLDRQHIIGHDNVLPVSGPAIPGAHWDPGPYWDWKKFMILLSPHGKQDKDAKDHSHGTVRPGQAVTITPGFRHNIQTVQVCDNEPAPGGTGRSTAGGGATVACTTQTQPSNFLFVHTAPRHDAPLFADPTIHSDGTLGSDRIDDWGSTIVGGQQFVVADQKGEWTAIWYTGSKVWFHNPHGRNTKPAPHARIIRPKTGTTAVPLYSTAYPRPDEYPAGLSPSVQKPLGVYALPQGQAYVSTAPPQHTDDFFKATPTRPETVVTGRDTYHVIQYNHRLALVNHHDTR</sequence>
<accession>A0ACC6Q893</accession>
<gene>
    <name evidence="1" type="ORF">WKI67_42605</name>
</gene>
<dbReference type="Proteomes" id="UP001377168">
    <property type="component" value="Unassembled WGS sequence"/>
</dbReference>
<protein>
    <submittedName>
        <fullName evidence="1">Peptidoglycan recognition family protein</fullName>
    </submittedName>
</protein>
<comment type="caution">
    <text evidence="1">The sequence shown here is derived from an EMBL/GenBank/DDBJ whole genome shotgun (WGS) entry which is preliminary data.</text>
</comment>
<name>A0ACC6Q893_9ACTN</name>
<keyword evidence="2" id="KW-1185">Reference proteome</keyword>
<dbReference type="EMBL" id="JBBKAJ010000037">
    <property type="protein sequence ID" value="MEJ8639995.1"/>
    <property type="molecule type" value="Genomic_DNA"/>
</dbReference>
<organism evidence="1 2">
    <name type="scientific">Streptomyces achmelvichensis</name>
    <dbReference type="NCBI Taxonomy" id="3134111"/>
    <lineage>
        <taxon>Bacteria</taxon>
        <taxon>Bacillati</taxon>
        <taxon>Actinomycetota</taxon>
        <taxon>Actinomycetes</taxon>
        <taxon>Kitasatosporales</taxon>
        <taxon>Streptomycetaceae</taxon>
        <taxon>Streptomyces</taxon>
    </lineage>
</organism>
<proteinExistence type="predicted"/>
<evidence type="ECO:0000313" key="1">
    <source>
        <dbReference type="EMBL" id="MEJ8639995.1"/>
    </source>
</evidence>
<reference evidence="1" key="1">
    <citation type="submission" date="2024-03" db="EMBL/GenBank/DDBJ databases">
        <title>Novel Streptomyces species of biotechnological and ecological value are a feature of Machair soil.</title>
        <authorList>
            <person name="Prole J.R."/>
            <person name="Goodfellow M."/>
            <person name="Allenby N."/>
            <person name="Ward A.C."/>
        </authorList>
    </citation>
    <scope>NUCLEOTIDE SEQUENCE</scope>
    <source>
        <strain evidence="1">MS2.AVA.5</strain>
    </source>
</reference>
<evidence type="ECO:0000313" key="2">
    <source>
        <dbReference type="Proteomes" id="UP001377168"/>
    </source>
</evidence>